<evidence type="ECO:0000313" key="3">
    <source>
        <dbReference type="Proteomes" id="UP001057580"/>
    </source>
</evidence>
<dbReference type="Proteomes" id="UP001057580">
    <property type="component" value="Chromosome"/>
</dbReference>
<keyword evidence="3" id="KW-1185">Reference proteome</keyword>
<keyword evidence="1" id="KW-0812">Transmembrane</keyword>
<name>A0A9E7R4S9_9EURY</name>
<dbReference type="KEGG" id="ssai:N0B31_03545"/>
<accession>A0A9E7R4S9</accession>
<feature type="transmembrane region" description="Helical" evidence="1">
    <location>
        <begin position="64"/>
        <end position="90"/>
    </location>
</feature>
<keyword evidence="1" id="KW-1133">Transmembrane helix</keyword>
<protein>
    <submittedName>
        <fullName evidence="2">DUF1269 domain-containing protein</fullName>
    </submittedName>
</protein>
<dbReference type="Pfam" id="PF06897">
    <property type="entry name" value="DUF1269"/>
    <property type="match status" value="1"/>
</dbReference>
<evidence type="ECO:0000313" key="2">
    <source>
        <dbReference type="EMBL" id="UWM55363.1"/>
    </source>
</evidence>
<evidence type="ECO:0000256" key="1">
    <source>
        <dbReference type="SAM" id="Phobius"/>
    </source>
</evidence>
<dbReference type="AlphaFoldDB" id="A0A9E7R4S9"/>
<proteinExistence type="predicted"/>
<reference evidence="2" key="1">
    <citation type="submission" date="2022-09" db="EMBL/GenBank/DDBJ databases">
        <title>Diverse halophilic archaea isolated from saline environments.</title>
        <authorList>
            <person name="Cui H.-L."/>
        </authorList>
    </citation>
    <scope>NUCLEOTIDE SEQUENCE</scope>
    <source>
        <strain evidence="2">ZS-35-S2</strain>
    </source>
</reference>
<dbReference type="InterPro" id="IPR009200">
    <property type="entry name" value="DUF1269_membrane"/>
</dbReference>
<keyword evidence="1" id="KW-0472">Membrane</keyword>
<dbReference type="EMBL" id="CP104003">
    <property type="protein sequence ID" value="UWM55363.1"/>
    <property type="molecule type" value="Genomic_DNA"/>
</dbReference>
<sequence length="165" mass="17858">MSSLVVLAFDDMDGAESMRERMYDFQRRELITLEDAAVVVRKPNGHTKVKQAHSLVGSGALGGAFWGTLIGLLFMAPWLGLVTGAAAGALAGKLGDIGIDDSFIEQVSETVQPGESALFLLSRDAQLERIREELSDVEFEIIETNLSPDDETQLRETFAAEEVAG</sequence>
<organism evidence="2 3">
    <name type="scientific">Salinirubellus salinus</name>
    <dbReference type="NCBI Taxonomy" id="1364945"/>
    <lineage>
        <taxon>Archaea</taxon>
        <taxon>Methanobacteriati</taxon>
        <taxon>Methanobacteriota</taxon>
        <taxon>Stenosarchaea group</taxon>
        <taxon>Halobacteria</taxon>
        <taxon>Halobacteriales</taxon>
        <taxon>Natronomonadaceae</taxon>
        <taxon>Salinirubellus</taxon>
    </lineage>
</organism>
<gene>
    <name evidence="2" type="ORF">N0B31_03545</name>
</gene>